<organism evidence="5 6">
    <name type="scientific">Clostridium neuense</name>
    <dbReference type="NCBI Taxonomy" id="1728934"/>
    <lineage>
        <taxon>Bacteria</taxon>
        <taxon>Bacillati</taxon>
        <taxon>Bacillota</taxon>
        <taxon>Clostridia</taxon>
        <taxon>Eubacteriales</taxon>
        <taxon>Clostridiaceae</taxon>
        <taxon>Clostridium</taxon>
    </lineage>
</organism>
<reference evidence="5 6" key="1">
    <citation type="submission" date="2024-11" db="EMBL/GenBank/DDBJ databases">
        <authorList>
            <person name="Heng Y.C."/>
            <person name="Lim A.C.H."/>
            <person name="Lee J.K.Y."/>
            <person name="Kittelmann S."/>
        </authorList>
    </citation>
    <scope>NUCLEOTIDE SEQUENCE [LARGE SCALE GENOMIC DNA]</scope>
    <source>
        <strain evidence="5 6">WILCCON 0114</strain>
    </source>
</reference>
<keyword evidence="2" id="KW-0802">TPR repeat</keyword>
<dbReference type="RefSeq" id="WP_406787601.1">
    <property type="nucleotide sequence ID" value="NZ_JBJIAA010000008.1"/>
</dbReference>
<evidence type="ECO:0000259" key="4">
    <source>
        <dbReference type="PROSITE" id="PS50076"/>
    </source>
</evidence>
<keyword evidence="3" id="KW-1133">Transmembrane helix</keyword>
<feature type="transmembrane region" description="Helical" evidence="3">
    <location>
        <begin position="619"/>
        <end position="640"/>
    </location>
</feature>
<dbReference type="InterPro" id="IPR036869">
    <property type="entry name" value="J_dom_sf"/>
</dbReference>
<evidence type="ECO:0000313" key="5">
    <source>
        <dbReference type="EMBL" id="MFL0250942.1"/>
    </source>
</evidence>
<dbReference type="Gene3D" id="1.10.287.110">
    <property type="entry name" value="DnaJ domain"/>
    <property type="match status" value="1"/>
</dbReference>
<evidence type="ECO:0000256" key="1">
    <source>
        <dbReference type="ARBA" id="ARBA00022705"/>
    </source>
</evidence>
<dbReference type="PROSITE" id="PS50076">
    <property type="entry name" value="DNAJ_2"/>
    <property type="match status" value="1"/>
</dbReference>
<keyword evidence="1" id="KW-0235">DNA replication</keyword>
<sequence>MGFWDVLGIEPTDKISDIKKAYAKNLRLHHPEDDPEGFQNLREAYTAAINYAKRSQKGTAPNDIEEETYDTKLQDVNFHNEAKQDIKLQNINFKDDLEVDSKRINLHNFKDYEGSSTNEDNFKNSVDKFISNVEKLYDDFYSRIDIEKWKEILNSDVIWYMGDKTYLNDKFIGFLKTRYYMPRKVWKLIDDTFELTNNRDYFYKRYSKEVMQYLYIAIDGPFEFSFEHLQNVENIDIDEYFDFRESGYYEFMDGNLEEAGQEFFKAYNIYKNDPSLLKMIAEYYFAIKDFDNALKYLKNVFDITPDDENAAFLKAKILYEKGDVKASLDILKELNKKSPEDEAVLSFLGRSYFKLNDIENSQKVFLKIIKKNPLDIQAKAVLMRIVYKKKKGLKGRREKSKLIKLCQEAGISQKNLKKHIKPNIKALLFIFLFFVICAFTSMKSMMKDADINISAENMVKFIQHKRTPVVINNYGELMKLKLGENVVELKLKDVQFVGVWGAKKKYGNKEVKFYETIEDSDAPKRSLETLDTAVCIGKLGNKNVIIIMDADDCPVPGKGISLDYSGTVYKNKSSGLTEKIKESLREGHVETIYSNQNINTNIYVGPKAKLKEPNGFKTFIFGTSVVLGLWVLASCLVEILKSITSFRRGRHEYTP</sequence>
<dbReference type="SUPFAM" id="SSF46565">
    <property type="entry name" value="Chaperone J-domain"/>
    <property type="match status" value="1"/>
</dbReference>
<dbReference type="PROSITE" id="PS50005">
    <property type="entry name" value="TPR"/>
    <property type="match status" value="2"/>
</dbReference>
<evidence type="ECO:0000256" key="3">
    <source>
        <dbReference type="SAM" id="Phobius"/>
    </source>
</evidence>
<keyword evidence="3" id="KW-0812">Transmembrane</keyword>
<dbReference type="SUPFAM" id="SSF48452">
    <property type="entry name" value="TPR-like"/>
    <property type="match status" value="1"/>
</dbReference>
<dbReference type="Pfam" id="PF12895">
    <property type="entry name" value="ANAPC3"/>
    <property type="match status" value="1"/>
</dbReference>
<feature type="domain" description="J" evidence="4">
    <location>
        <begin position="2"/>
        <end position="73"/>
    </location>
</feature>
<dbReference type="InterPro" id="IPR019734">
    <property type="entry name" value="TPR_rpt"/>
</dbReference>
<dbReference type="InterPro" id="IPR001623">
    <property type="entry name" value="DnaJ_domain"/>
</dbReference>
<comment type="caution">
    <text evidence="5">The sequence shown here is derived from an EMBL/GenBank/DDBJ whole genome shotgun (WGS) entry which is preliminary data.</text>
</comment>
<dbReference type="Proteomes" id="UP001623592">
    <property type="component" value="Unassembled WGS sequence"/>
</dbReference>
<accession>A0ABW8TGP5</accession>
<evidence type="ECO:0000256" key="2">
    <source>
        <dbReference type="PROSITE-ProRule" id="PRU00339"/>
    </source>
</evidence>
<dbReference type="Gene3D" id="1.25.40.10">
    <property type="entry name" value="Tetratricopeptide repeat domain"/>
    <property type="match status" value="1"/>
</dbReference>
<feature type="repeat" description="TPR" evidence="2">
    <location>
        <begin position="342"/>
        <end position="375"/>
    </location>
</feature>
<keyword evidence="3" id="KW-0472">Membrane</keyword>
<name>A0ABW8TGP5_9CLOT</name>
<gene>
    <name evidence="5" type="ORF">ACJDT4_10960</name>
</gene>
<proteinExistence type="predicted"/>
<dbReference type="CDD" id="cd06257">
    <property type="entry name" value="DnaJ"/>
    <property type="match status" value="1"/>
</dbReference>
<dbReference type="EMBL" id="JBJIAA010000008">
    <property type="protein sequence ID" value="MFL0250942.1"/>
    <property type="molecule type" value="Genomic_DNA"/>
</dbReference>
<feature type="repeat" description="TPR" evidence="2">
    <location>
        <begin position="274"/>
        <end position="307"/>
    </location>
</feature>
<keyword evidence="6" id="KW-1185">Reference proteome</keyword>
<dbReference type="SMART" id="SM00028">
    <property type="entry name" value="TPR"/>
    <property type="match status" value="2"/>
</dbReference>
<protein>
    <submittedName>
        <fullName evidence="5">CDC27 family protein</fullName>
    </submittedName>
</protein>
<dbReference type="InterPro" id="IPR011990">
    <property type="entry name" value="TPR-like_helical_dom_sf"/>
</dbReference>
<evidence type="ECO:0000313" key="6">
    <source>
        <dbReference type="Proteomes" id="UP001623592"/>
    </source>
</evidence>